<gene>
    <name evidence="2" type="ORF">SHI21_05985</name>
</gene>
<comment type="caution">
    <text evidence="2">The sequence shown here is derived from an EMBL/GenBank/DDBJ whole genome shotgun (WGS) entry which is preliminary data.</text>
</comment>
<keyword evidence="3" id="KW-1185">Reference proteome</keyword>
<evidence type="ECO:0000313" key="2">
    <source>
        <dbReference type="EMBL" id="MEA9355738.1"/>
    </source>
</evidence>
<protein>
    <submittedName>
        <fullName evidence="2">Uncharacterized protein</fullName>
    </submittedName>
</protein>
<proteinExistence type="predicted"/>
<evidence type="ECO:0000256" key="1">
    <source>
        <dbReference type="SAM" id="Phobius"/>
    </source>
</evidence>
<keyword evidence="1" id="KW-0472">Membrane</keyword>
<feature type="transmembrane region" description="Helical" evidence="1">
    <location>
        <begin position="23"/>
        <end position="43"/>
    </location>
</feature>
<name>A0ABU5VRQ1_9BACT</name>
<keyword evidence="1" id="KW-0812">Transmembrane</keyword>
<organism evidence="2 3">
    <name type="scientific">Bacteriovorax antarcticus</name>
    <dbReference type="NCBI Taxonomy" id="3088717"/>
    <lineage>
        <taxon>Bacteria</taxon>
        <taxon>Pseudomonadati</taxon>
        <taxon>Bdellovibrionota</taxon>
        <taxon>Bacteriovoracia</taxon>
        <taxon>Bacteriovoracales</taxon>
        <taxon>Bacteriovoracaceae</taxon>
        <taxon>Bacteriovorax</taxon>
    </lineage>
</organism>
<sequence>MKAVKKQVNTLIDNVNGRVGVPILMYVLGVPGFVCVLAWLFFFKGK</sequence>
<keyword evidence="1" id="KW-1133">Transmembrane helix</keyword>
<dbReference type="EMBL" id="JAYGJQ010000001">
    <property type="protein sequence ID" value="MEA9355738.1"/>
    <property type="molecule type" value="Genomic_DNA"/>
</dbReference>
<accession>A0ABU5VRQ1</accession>
<dbReference type="Proteomes" id="UP001302274">
    <property type="component" value="Unassembled WGS sequence"/>
</dbReference>
<dbReference type="RefSeq" id="WP_323575368.1">
    <property type="nucleotide sequence ID" value="NZ_JAYGJQ010000001.1"/>
</dbReference>
<reference evidence="2 3" key="1">
    <citation type="submission" date="2023-11" db="EMBL/GenBank/DDBJ databases">
        <title>A Novel Polar Bacteriovorax (B. antarcticus) Isolated from the Biocrust in Antarctica.</title>
        <authorList>
            <person name="Mun W."/>
            <person name="Choi S.Y."/>
            <person name="Mitchell R.J."/>
        </authorList>
    </citation>
    <scope>NUCLEOTIDE SEQUENCE [LARGE SCALE GENOMIC DNA]</scope>
    <source>
        <strain evidence="2 3">PP10</strain>
    </source>
</reference>
<evidence type="ECO:0000313" key="3">
    <source>
        <dbReference type="Proteomes" id="UP001302274"/>
    </source>
</evidence>